<keyword evidence="1" id="KW-0812">Transmembrane</keyword>
<organism evidence="2 3">
    <name type="scientific">Streptomyces marokkonensis</name>
    <dbReference type="NCBI Taxonomy" id="324855"/>
    <lineage>
        <taxon>Bacteria</taxon>
        <taxon>Bacillati</taxon>
        <taxon>Actinomycetota</taxon>
        <taxon>Actinomycetes</taxon>
        <taxon>Kitasatosporales</taxon>
        <taxon>Streptomycetaceae</taxon>
        <taxon>Streptomyces</taxon>
    </lineage>
</organism>
<keyword evidence="3" id="KW-1185">Reference proteome</keyword>
<comment type="caution">
    <text evidence="2">The sequence shown here is derived from an EMBL/GenBank/DDBJ whole genome shotgun (WGS) entry which is preliminary data.</text>
</comment>
<keyword evidence="1" id="KW-0472">Membrane</keyword>
<reference evidence="3" key="1">
    <citation type="journal article" date="2019" name="Int. J. Syst. Evol. Microbiol.">
        <title>The Global Catalogue of Microorganisms (GCM) 10K type strain sequencing project: providing services to taxonomists for standard genome sequencing and annotation.</title>
        <authorList>
            <consortium name="The Broad Institute Genomics Platform"/>
            <consortium name="The Broad Institute Genome Sequencing Center for Infectious Disease"/>
            <person name="Wu L."/>
            <person name="Ma J."/>
        </authorList>
    </citation>
    <scope>NUCLEOTIDE SEQUENCE [LARGE SCALE GENOMIC DNA]</scope>
    <source>
        <strain evidence="3">JCM 17027</strain>
    </source>
</reference>
<dbReference type="Proteomes" id="UP001500034">
    <property type="component" value="Unassembled WGS sequence"/>
</dbReference>
<accession>A0ABP7RY32</accession>
<feature type="transmembrane region" description="Helical" evidence="1">
    <location>
        <begin position="40"/>
        <end position="63"/>
    </location>
</feature>
<sequence>MSPRSTIVLILLAIVLTLALGAGITAAALARWDNASIPAAITRAGIAFASALSLGIAFTALLVSTWP</sequence>
<name>A0ABP7RY32_9ACTN</name>
<protein>
    <submittedName>
        <fullName evidence="2">Uncharacterized protein</fullName>
    </submittedName>
</protein>
<proteinExistence type="predicted"/>
<evidence type="ECO:0000313" key="2">
    <source>
        <dbReference type="EMBL" id="GAA4003912.1"/>
    </source>
</evidence>
<dbReference type="EMBL" id="BAABCQ010000160">
    <property type="protein sequence ID" value="GAA4003912.1"/>
    <property type="molecule type" value="Genomic_DNA"/>
</dbReference>
<gene>
    <name evidence="2" type="ORF">GCM10022384_58180</name>
</gene>
<evidence type="ECO:0000313" key="3">
    <source>
        <dbReference type="Proteomes" id="UP001500034"/>
    </source>
</evidence>
<evidence type="ECO:0000256" key="1">
    <source>
        <dbReference type="SAM" id="Phobius"/>
    </source>
</evidence>
<dbReference type="RefSeq" id="WP_345596336.1">
    <property type="nucleotide sequence ID" value="NZ_BAABCQ010000160.1"/>
</dbReference>
<keyword evidence="1" id="KW-1133">Transmembrane helix</keyword>